<evidence type="ECO:0000313" key="1">
    <source>
        <dbReference type="EMBL" id="CAD9977589.1"/>
    </source>
</evidence>
<organism evidence="1">
    <name type="scientific">Entomoneis paludosa</name>
    <dbReference type="NCBI Taxonomy" id="265537"/>
    <lineage>
        <taxon>Eukaryota</taxon>
        <taxon>Sar</taxon>
        <taxon>Stramenopiles</taxon>
        <taxon>Ochrophyta</taxon>
        <taxon>Bacillariophyta</taxon>
        <taxon>Bacillariophyceae</taxon>
        <taxon>Bacillariophycidae</taxon>
        <taxon>Entomoneidaceae</taxon>
        <taxon>Entomoneis</taxon>
    </lineage>
</organism>
<protein>
    <submittedName>
        <fullName evidence="1">Uncharacterized protein</fullName>
    </submittedName>
</protein>
<name>A0A7S3DSI1_9STRA</name>
<dbReference type="EMBL" id="HBHT01026423">
    <property type="protein sequence ID" value="CAD9977589.1"/>
    <property type="molecule type" value="Transcribed_RNA"/>
</dbReference>
<proteinExistence type="predicted"/>
<reference evidence="1" key="1">
    <citation type="submission" date="2021-01" db="EMBL/GenBank/DDBJ databases">
        <authorList>
            <person name="Corre E."/>
            <person name="Pelletier E."/>
            <person name="Niang G."/>
            <person name="Scheremetjew M."/>
            <person name="Finn R."/>
            <person name="Kale V."/>
            <person name="Holt S."/>
            <person name="Cochrane G."/>
            <person name="Meng A."/>
            <person name="Brown T."/>
            <person name="Cohen L."/>
        </authorList>
    </citation>
    <scope>NUCLEOTIDE SEQUENCE</scope>
    <source>
        <strain evidence="1">CCMP125</strain>
    </source>
</reference>
<dbReference type="AlphaFoldDB" id="A0A7S3DSI1"/>
<gene>
    <name evidence="1" type="ORF">APAL1065_LOCUS17712</name>
</gene>
<sequence length="355" mass="38901">MEFQYNRIHLLWIASAVMSILSSILVVEAFQPKSSSFRSVFLGQGMTTTSLSASKRVIVGDRHNAYNDYDMSGFDPLGIAADRDTYESQQFNPSSGQNSVPQALSLASIALLSQPSDVVAKEPMTMDPTSFQPVCPTSDGIYRALQSTTEAIVGAESFQEYGPLIAGGLLRVRLEFCVVESFFNEAIGPFIAKNGVSWVLPFHETVETFLAGTVFAFAATFILLGSTKLVTVAITYTDFLLGVPSRLFGGFFYDRALGKPVTLDVGFGPFKTRLVGPPEEEEEAKIDIMEKGPASIVIIGLSGAVKLFGQALRILREVFDAIDIFVGRYLVVWATGYVLIKFLHYKVFPDFPNIF</sequence>
<accession>A0A7S3DSI1</accession>